<keyword evidence="1 3" id="KW-0732">Signal</keyword>
<reference evidence="4 5" key="1">
    <citation type="submission" date="2016-11" db="EMBL/GenBank/DDBJ databases">
        <authorList>
            <person name="Jaros S."/>
            <person name="Januszkiewicz K."/>
            <person name="Wedrychowicz H."/>
        </authorList>
    </citation>
    <scope>NUCLEOTIDE SEQUENCE [LARGE SCALE GENOMIC DNA]</scope>
    <source>
        <strain evidence="4 5">GAS138</strain>
    </source>
</reference>
<dbReference type="Proteomes" id="UP000189796">
    <property type="component" value="Chromosome I"/>
</dbReference>
<organism evidence="4 5">
    <name type="scientific">Bradyrhizobium erythrophlei</name>
    <dbReference type="NCBI Taxonomy" id="1437360"/>
    <lineage>
        <taxon>Bacteria</taxon>
        <taxon>Pseudomonadati</taxon>
        <taxon>Pseudomonadota</taxon>
        <taxon>Alphaproteobacteria</taxon>
        <taxon>Hyphomicrobiales</taxon>
        <taxon>Nitrobacteraceae</taxon>
        <taxon>Bradyrhizobium</taxon>
    </lineage>
</organism>
<dbReference type="SUPFAM" id="SSF53850">
    <property type="entry name" value="Periplasmic binding protein-like II"/>
    <property type="match status" value="1"/>
</dbReference>
<evidence type="ECO:0000313" key="5">
    <source>
        <dbReference type="Proteomes" id="UP000189796"/>
    </source>
</evidence>
<accession>A0A1M5W718</accession>
<dbReference type="InterPro" id="IPR006059">
    <property type="entry name" value="SBP"/>
</dbReference>
<dbReference type="OrthoDB" id="9766989at2"/>
<sequence length="350" mass="37849">MIALHVGPSLAVMRRALVALSIGFAMLCASGPSSAEVADWDKVVAAAKAEGGLVLYTALLGAPSTKAIAKAFEAKYGIPVQVLEARASELRERIRTEQSAGRYLGDVMFNSENQVIILSAEDKSVVPHEPVPNAAGLMEPFRDDGLKSPVMTINYGLLVNNRLVPAGEEPKSWSDLTDPKWKGKILSDDMRAVGGGYVMFFVTEEKLGKAYHEALATQGIQFTREMREAGRRVARGEMAIYTPFILSDILNLKGLPVRAVVPAEGAPYVLYATAAMKGAPHPNAARLYIDFAMSDEVQQIFAQDGFGIVRRGVLEKVTPEARAIAAVKLMGGSDPVRQNEMLDLARSIYK</sequence>
<dbReference type="Gene3D" id="3.40.190.10">
    <property type="entry name" value="Periplasmic binding protein-like II"/>
    <property type="match status" value="2"/>
</dbReference>
<feature type="signal peptide" evidence="3">
    <location>
        <begin position="1"/>
        <end position="35"/>
    </location>
</feature>
<dbReference type="EMBL" id="LT670817">
    <property type="protein sequence ID" value="SHH83276.1"/>
    <property type="molecule type" value="Genomic_DNA"/>
</dbReference>
<evidence type="ECO:0000256" key="2">
    <source>
        <dbReference type="ARBA" id="ARBA00022764"/>
    </source>
</evidence>
<protein>
    <submittedName>
        <fullName evidence="4">Iron(III) transport system substrate-binding protein</fullName>
    </submittedName>
</protein>
<dbReference type="RefSeq" id="WP_079604803.1">
    <property type="nucleotide sequence ID" value="NZ_LT670817.1"/>
</dbReference>
<dbReference type="Pfam" id="PF13416">
    <property type="entry name" value="SBP_bac_8"/>
    <property type="match status" value="1"/>
</dbReference>
<gene>
    <name evidence="4" type="ORF">SAMN05443248_6392</name>
</gene>
<evidence type="ECO:0000256" key="1">
    <source>
        <dbReference type="ARBA" id="ARBA00022729"/>
    </source>
</evidence>
<proteinExistence type="predicted"/>
<feature type="chain" id="PRO_5012160774" evidence="3">
    <location>
        <begin position="36"/>
        <end position="350"/>
    </location>
</feature>
<dbReference type="PANTHER" id="PTHR30006">
    <property type="entry name" value="THIAMINE-BINDING PERIPLASMIC PROTEIN-RELATED"/>
    <property type="match status" value="1"/>
</dbReference>
<evidence type="ECO:0000313" key="4">
    <source>
        <dbReference type="EMBL" id="SHH83276.1"/>
    </source>
</evidence>
<dbReference type="AlphaFoldDB" id="A0A1M5W718"/>
<keyword evidence="2" id="KW-0574">Periplasm</keyword>
<name>A0A1M5W718_9BRAD</name>
<dbReference type="PANTHER" id="PTHR30006:SF2">
    <property type="entry name" value="ABC TRANSPORTER SUBSTRATE-BINDING PROTEIN"/>
    <property type="match status" value="1"/>
</dbReference>
<evidence type="ECO:0000256" key="3">
    <source>
        <dbReference type="SAM" id="SignalP"/>
    </source>
</evidence>